<dbReference type="PROSITE" id="PS01124">
    <property type="entry name" value="HTH_ARAC_FAMILY_2"/>
    <property type="match status" value="1"/>
</dbReference>
<dbReference type="PRINTS" id="PR00032">
    <property type="entry name" value="HTHARAC"/>
</dbReference>
<dbReference type="EMBL" id="JAGGJQ010000011">
    <property type="protein sequence ID" value="MBP1841486.1"/>
    <property type="molecule type" value="Genomic_DNA"/>
</dbReference>
<sequence>MRKLNWIHKIKITTGHYTQTKLLSENAFGIYFEFLNDATITVSFKPLNDVFPEDISESSSGVLLNFERELIEEDDIEYALEIMLLFNTSKRIRIEDANQSAKIKSVIDLITDEFLSEKASYIVLKTVLKVLMLHLIRFQNNTFIDQDLNQKRVFQFLKLMETSFLKETKADYYANEMGISEKRLNQILKEKLNVTAKQIIQQRQITEAKRRLVKSEITIKELAYVLGFDSMSSFSRFFKKFVQVNPSTYRLEHT</sequence>
<dbReference type="Proteomes" id="UP001138672">
    <property type="component" value="Unassembled WGS sequence"/>
</dbReference>
<keyword evidence="8" id="KW-1185">Reference proteome</keyword>
<dbReference type="Pfam" id="PF12833">
    <property type="entry name" value="HTH_18"/>
    <property type="match status" value="1"/>
</dbReference>
<dbReference type="SMART" id="SM00342">
    <property type="entry name" value="HTH_ARAC"/>
    <property type="match status" value="1"/>
</dbReference>
<dbReference type="PROSITE" id="PS00041">
    <property type="entry name" value="HTH_ARAC_FAMILY_1"/>
    <property type="match status" value="1"/>
</dbReference>
<keyword evidence="3" id="KW-0804">Transcription</keyword>
<keyword evidence="1" id="KW-0805">Transcription regulation</keyword>
<dbReference type="InterPro" id="IPR020449">
    <property type="entry name" value="Tscrpt_reg_AraC-type_HTH"/>
</dbReference>
<dbReference type="PANTHER" id="PTHR43280">
    <property type="entry name" value="ARAC-FAMILY TRANSCRIPTIONAL REGULATOR"/>
    <property type="match status" value="1"/>
</dbReference>
<dbReference type="Gene3D" id="1.10.10.60">
    <property type="entry name" value="Homeodomain-like"/>
    <property type="match status" value="1"/>
</dbReference>
<dbReference type="OrthoDB" id="1096411at2"/>
<evidence type="ECO:0000313" key="8">
    <source>
        <dbReference type="Proteomes" id="UP001231587"/>
    </source>
</evidence>
<name>A0A9X1C9P2_9FLAO</name>
<organism evidence="5 7">
    <name type="scientific">Formosa algae</name>
    <dbReference type="NCBI Taxonomy" id="225843"/>
    <lineage>
        <taxon>Bacteria</taxon>
        <taxon>Pseudomonadati</taxon>
        <taxon>Bacteroidota</taxon>
        <taxon>Flavobacteriia</taxon>
        <taxon>Flavobacteriales</taxon>
        <taxon>Flavobacteriaceae</taxon>
        <taxon>Formosa</taxon>
    </lineage>
</organism>
<evidence type="ECO:0000313" key="7">
    <source>
        <dbReference type="Proteomes" id="UP001138672"/>
    </source>
</evidence>
<dbReference type="EMBL" id="JAUSUU010000010">
    <property type="protein sequence ID" value="MDQ0336592.1"/>
    <property type="molecule type" value="Genomic_DNA"/>
</dbReference>
<comment type="caution">
    <text evidence="5">The sequence shown here is derived from an EMBL/GenBank/DDBJ whole genome shotgun (WGS) entry which is preliminary data.</text>
</comment>
<dbReference type="AlphaFoldDB" id="A0A9X1C9P2"/>
<dbReference type="InterPro" id="IPR018060">
    <property type="entry name" value="HTH_AraC"/>
</dbReference>
<dbReference type="InterPro" id="IPR018062">
    <property type="entry name" value="HTH_AraC-typ_CS"/>
</dbReference>
<reference evidence="5" key="1">
    <citation type="submission" date="2021-03" db="EMBL/GenBank/DDBJ databases">
        <title>Genomic Encyclopedia of Type Strains, Phase IV (KMG-IV): sequencing the most valuable type-strain genomes for metagenomic binning, comparative biology and taxonomic classification.</title>
        <authorList>
            <person name="Goeker M."/>
        </authorList>
    </citation>
    <scope>NUCLEOTIDE SEQUENCE</scope>
    <source>
        <strain evidence="5">DSM 15523</strain>
        <strain evidence="6 8">DSM 16476</strain>
    </source>
</reference>
<dbReference type="SUPFAM" id="SSF46689">
    <property type="entry name" value="Homeodomain-like"/>
    <property type="match status" value="1"/>
</dbReference>
<accession>A0A9X1C9P2</accession>
<dbReference type="GO" id="GO:0043565">
    <property type="term" value="F:sequence-specific DNA binding"/>
    <property type="evidence" value="ECO:0007669"/>
    <property type="project" value="InterPro"/>
</dbReference>
<evidence type="ECO:0000259" key="4">
    <source>
        <dbReference type="PROSITE" id="PS01124"/>
    </source>
</evidence>
<keyword evidence="2 5" id="KW-0238">DNA-binding</keyword>
<dbReference type="PANTHER" id="PTHR43280:SF32">
    <property type="entry name" value="TRANSCRIPTIONAL REGULATORY PROTEIN"/>
    <property type="match status" value="1"/>
</dbReference>
<dbReference type="GO" id="GO:0003700">
    <property type="term" value="F:DNA-binding transcription factor activity"/>
    <property type="evidence" value="ECO:0007669"/>
    <property type="project" value="InterPro"/>
</dbReference>
<dbReference type="Proteomes" id="UP001231587">
    <property type="component" value="Unassembled WGS sequence"/>
</dbReference>
<evidence type="ECO:0000256" key="3">
    <source>
        <dbReference type="ARBA" id="ARBA00023163"/>
    </source>
</evidence>
<feature type="domain" description="HTH araC/xylS-type" evidence="4">
    <location>
        <begin position="154"/>
        <end position="252"/>
    </location>
</feature>
<evidence type="ECO:0000313" key="5">
    <source>
        <dbReference type="EMBL" id="MBP1841486.1"/>
    </source>
</evidence>
<protein>
    <submittedName>
        <fullName evidence="5">AraC-like DNA-binding protein</fullName>
    </submittedName>
</protein>
<gene>
    <name evidence="5" type="ORF">J2Z56_003420</name>
    <name evidence="6" type="ORF">J2Z57_003046</name>
</gene>
<dbReference type="RefSeq" id="WP_057778575.1">
    <property type="nucleotide sequence ID" value="NZ_JAGGJQ010000011.1"/>
</dbReference>
<evidence type="ECO:0000256" key="1">
    <source>
        <dbReference type="ARBA" id="ARBA00023015"/>
    </source>
</evidence>
<evidence type="ECO:0000256" key="2">
    <source>
        <dbReference type="ARBA" id="ARBA00023125"/>
    </source>
</evidence>
<evidence type="ECO:0000313" key="6">
    <source>
        <dbReference type="EMBL" id="MDQ0336592.1"/>
    </source>
</evidence>
<proteinExistence type="predicted"/>
<dbReference type="InterPro" id="IPR009057">
    <property type="entry name" value="Homeodomain-like_sf"/>
</dbReference>